<evidence type="ECO:0000256" key="9">
    <source>
        <dbReference type="RuleBase" id="RU363111"/>
    </source>
</evidence>
<evidence type="ECO:0000313" key="11">
    <source>
        <dbReference type="Proteomes" id="UP001200034"/>
    </source>
</evidence>
<keyword evidence="7 9" id="KW-0472">Membrane</keyword>
<gene>
    <name evidence="10" type="ORF">KR093_004328</name>
</gene>
<evidence type="ECO:0000256" key="6">
    <source>
        <dbReference type="ARBA" id="ARBA00022989"/>
    </source>
</evidence>
<evidence type="ECO:0000256" key="7">
    <source>
        <dbReference type="ARBA" id="ARBA00023136"/>
    </source>
</evidence>
<dbReference type="GO" id="GO:0016192">
    <property type="term" value="P:vesicle-mediated transport"/>
    <property type="evidence" value="ECO:0007669"/>
    <property type="project" value="InterPro"/>
</dbReference>
<feature type="transmembrane region" description="Helical" evidence="9">
    <location>
        <begin position="99"/>
        <end position="120"/>
    </location>
</feature>
<dbReference type="InterPro" id="IPR011691">
    <property type="entry name" value="Vesicle_transpt_SFT2"/>
</dbReference>
<dbReference type="InterPro" id="IPR007305">
    <property type="entry name" value="Vesicle_transpt_Got1/SFT2"/>
</dbReference>
<dbReference type="PANTHER" id="PTHR23137">
    <property type="entry name" value="VESICLE TRANSPORT PROTEIN-RELATED"/>
    <property type="match status" value="1"/>
</dbReference>
<keyword evidence="3 9" id="KW-0813">Transport</keyword>
<proteinExistence type="inferred from homology"/>
<feature type="transmembrane region" description="Helical" evidence="9">
    <location>
        <begin position="157"/>
        <end position="178"/>
    </location>
</feature>
<keyword evidence="11" id="KW-1185">Reference proteome</keyword>
<keyword evidence="5 9" id="KW-0653">Protein transport</keyword>
<comment type="subcellular location">
    <subcellularLocation>
        <location evidence="2 9">Membrane</location>
        <topology evidence="2 9">Multi-pass membrane protein</topology>
    </subcellularLocation>
</comment>
<evidence type="ECO:0000256" key="5">
    <source>
        <dbReference type="ARBA" id="ARBA00022927"/>
    </source>
</evidence>
<dbReference type="Pfam" id="PF04178">
    <property type="entry name" value="Got1"/>
    <property type="match status" value="1"/>
</dbReference>
<protein>
    <recommendedName>
        <fullName evidence="9">Vesicle transport protein</fullName>
    </recommendedName>
</protein>
<dbReference type="PANTHER" id="PTHR23137:SF36">
    <property type="entry name" value="VESICLE TRANSPORT PROTEIN SFT2C"/>
    <property type="match status" value="1"/>
</dbReference>
<evidence type="ECO:0000256" key="4">
    <source>
        <dbReference type="ARBA" id="ARBA00022692"/>
    </source>
</evidence>
<comment type="function">
    <text evidence="1 9">May be involved in fusion of retrograde transport vesicles derived from an endocytic compartment with the Golgi complex.</text>
</comment>
<evidence type="ECO:0000256" key="1">
    <source>
        <dbReference type="ARBA" id="ARBA00003566"/>
    </source>
</evidence>
<comment type="similarity">
    <text evidence="8 9">Belongs to the SFT2 family.</text>
</comment>
<keyword evidence="4 9" id="KW-0812">Transmembrane</keyword>
<dbReference type="Proteomes" id="UP001200034">
    <property type="component" value="Unassembled WGS sequence"/>
</dbReference>
<evidence type="ECO:0000256" key="8">
    <source>
        <dbReference type="ARBA" id="ARBA00025800"/>
    </source>
</evidence>
<comment type="caution">
    <text evidence="10">The sequence shown here is derived from an EMBL/GenBank/DDBJ whole genome shotgun (WGS) entry which is preliminary data.</text>
</comment>
<dbReference type="AlphaFoldDB" id="A0AAD4K5E9"/>
<feature type="transmembrane region" description="Helical" evidence="9">
    <location>
        <begin position="132"/>
        <end position="151"/>
    </location>
</feature>
<dbReference type="GO" id="GO:0016020">
    <property type="term" value="C:membrane"/>
    <property type="evidence" value="ECO:0007669"/>
    <property type="project" value="UniProtKB-SubCell"/>
</dbReference>
<feature type="transmembrane region" description="Helical" evidence="9">
    <location>
        <begin position="69"/>
        <end position="93"/>
    </location>
</feature>
<evidence type="ECO:0000313" key="10">
    <source>
        <dbReference type="EMBL" id="KAH8377230.1"/>
    </source>
</evidence>
<dbReference type="GO" id="GO:0012505">
    <property type="term" value="C:endomembrane system"/>
    <property type="evidence" value="ECO:0007669"/>
    <property type="project" value="UniProtKB-ARBA"/>
</dbReference>
<dbReference type="GO" id="GO:0005737">
    <property type="term" value="C:cytoplasm"/>
    <property type="evidence" value="ECO:0007669"/>
    <property type="project" value="UniProtKB-ARBA"/>
</dbReference>
<accession>A0AAD4K5E9</accession>
<organism evidence="10 11">
    <name type="scientific">Drosophila rubida</name>
    <dbReference type="NCBI Taxonomy" id="30044"/>
    <lineage>
        <taxon>Eukaryota</taxon>
        <taxon>Metazoa</taxon>
        <taxon>Ecdysozoa</taxon>
        <taxon>Arthropoda</taxon>
        <taxon>Hexapoda</taxon>
        <taxon>Insecta</taxon>
        <taxon>Pterygota</taxon>
        <taxon>Neoptera</taxon>
        <taxon>Endopterygota</taxon>
        <taxon>Diptera</taxon>
        <taxon>Brachycera</taxon>
        <taxon>Muscomorpha</taxon>
        <taxon>Ephydroidea</taxon>
        <taxon>Drosophilidae</taxon>
        <taxon>Drosophila</taxon>
    </lineage>
</organism>
<name>A0AAD4K5E9_9MUSC</name>
<evidence type="ECO:0000256" key="2">
    <source>
        <dbReference type="ARBA" id="ARBA00004141"/>
    </source>
</evidence>
<dbReference type="GO" id="GO:0015031">
    <property type="term" value="P:protein transport"/>
    <property type="evidence" value="ECO:0007669"/>
    <property type="project" value="UniProtKB-KW"/>
</dbReference>
<keyword evidence="6 9" id="KW-1133">Transmembrane helix</keyword>
<dbReference type="EMBL" id="JAJJHW010001127">
    <property type="protein sequence ID" value="KAH8377230.1"/>
    <property type="molecule type" value="Genomic_DNA"/>
</dbReference>
<reference evidence="10" key="1">
    <citation type="journal article" date="2021" name="Mol. Ecol. Resour.">
        <title>Phylogenomic analyses of the genus Drosophila reveals genomic signals of climate adaptation.</title>
        <authorList>
            <person name="Li F."/>
            <person name="Rane R.V."/>
            <person name="Luria V."/>
            <person name="Xiong Z."/>
            <person name="Chen J."/>
            <person name="Li Z."/>
            <person name="Catullo R.A."/>
            <person name="Griffin P.C."/>
            <person name="Schiffer M."/>
            <person name="Pearce S."/>
            <person name="Lee S.F."/>
            <person name="McElroy K."/>
            <person name="Stocker A."/>
            <person name="Shirriffs J."/>
            <person name="Cockerell F."/>
            <person name="Coppin C."/>
            <person name="Sgro C.M."/>
            <person name="Karger A."/>
            <person name="Cain J.W."/>
            <person name="Weber J.A."/>
            <person name="Santpere G."/>
            <person name="Kirschner M.W."/>
            <person name="Hoffmann A.A."/>
            <person name="Oakeshott J.G."/>
            <person name="Zhang G."/>
        </authorList>
    </citation>
    <scope>NUCLEOTIDE SEQUENCE</scope>
    <source>
        <strain evidence="10">BGI-SZ-2011g</strain>
    </source>
</reference>
<sequence>MSNLKQDLDEYLLLQSDQKKNFNVKLPQLKVPAGLSQIFSRSDEAPEANSWLKDTQDSCCPKLSRLQRIVGFVACLGMGCLCMTLSTLYIPVLMLKPKFALLFTLGSVFFIISFCFLVGFQTFFRQMFSKQRLLASISYSGCLIITLYFALVAKSTAFTVLFAVAQIITLLFMLLGMVPGGATGLKFFGQLFKSSVSASSSALPV</sequence>
<evidence type="ECO:0000256" key="3">
    <source>
        <dbReference type="ARBA" id="ARBA00022448"/>
    </source>
</evidence>